<accession>A0A1X6YYC1</accession>
<sequence length="599" mass="65561">MTDQSQTIRMVPLQQLYLHPLNPRQSVPDEDIRAMAQSLASAGLLQNLCGIEEDGRIGIVAGGRRLRGLKLLASEGAEMPLIPVQIAPNETTARAWALAENVTHAALHPAEEIRAYGQQAAHGVPVESIARAFAKTERHVRQRLKLAGLPAEVLDLLAADRIGLSAAEALCLTENPERQTALAETAAARHLSAAQIRAELTSAAVPASDRRAVFLGLADYEASGGRISRDLFTEDAFLEDAALLDELWTEKLIAETERLRAEGGWSWAEPSPEPYTPWSLTEKFDRITAPSVELPEGDAAELERLEAMPWKDRSEEDRQQIEALTARQVGDFTEEQREGAGIITYVNLAGELVVERAFAQKARKRSSNAGAEGSSTTKPALPQNAQDDLRRIAHAALQVALIDQTELLLDMLAWQMETNLPSYAGGLGVTLAAPVIQPERDSGFHLDARLPPPSVDHRAAGTWDAFTAFREQGKKHRNQVLARGLARTAHGVTNSAFPAALAAHVNAQHLIRKIWTPDAANYFGRVRPDMQVAIWAELTGAEGEELKRFTDLKKADRAKELEGLFNDASVQEALGLSRDQVKAIDVWLPEEMRQTTKES</sequence>
<dbReference type="Proteomes" id="UP000193963">
    <property type="component" value="Unassembled WGS sequence"/>
</dbReference>
<feature type="domain" description="ParB-like N-terminal" evidence="3">
    <location>
        <begin position="9"/>
        <end position="102"/>
    </location>
</feature>
<dbReference type="CDD" id="cd16406">
    <property type="entry name" value="ParB_N_like"/>
    <property type="match status" value="1"/>
</dbReference>
<evidence type="ECO:0000256" key="1">
    <source>
        <dbReference type="ARBA" id="ARBA00006295"/>
    </source>
</evidence>
<dbReference type="EMBL" id="FWFN01000003">
    <property type="protein sequence ID" value="SLN34665.1"/>
    <property type="molecule type" value="Genomic_DNA"/>
</dbReference>
<evidence type="ECO:0000259" key="3">
    <source>
        <dbReference type="SMART" id="SM00470"/>
    </source>
</evidence>
<dbReference type="OrthoDB" id="9813122at2"/>
<dbReference type="PANTHER" id="PTHR33375:SF7">
    <property type="entry name" value="CHROMOSOME 2-PARTITIONING PROTEIN PARB-RELATED"/>
    <property type="match status" value="1"/>
</dbReference>
<feature type="compositionally biased region" description="Polar residues" evidence="2">
    <location>
        <begin position="367"/>
        <end position="383"/>
    </location>
</feature>
<evidence type="ECO:0000313" key="4">
    <source>
        <dbReference type="EMBL" id="SLN34665.1"/>
    </source>
</evidence>
<comment type="similarity">
    <text evidence="1">Belongs to the ParB family.</text>
</comment>
<keyword evidence="5" id="KW-1185">Reference proteome</keyword>
<dbReference type="InterPro" id="IPR036086">
    <property type="entry name" value="ParB/Sulfiredoxin_sf"/>
</dbReference>
<dbReference type="SUPFAM" id="SSF109709">
    <property type="entry name" value="KorB DNA-binding domain-like"/>
    <property type="match status" value="1"/>
</dbReference>
<organism evidence="4 5">
    <name type="scientific">Pseudooceanicola marinus</name>
    <dbReference type="NCBI Taxonomy" id="396013"/>
    <lineage>
        <taxon>Bacteria</taxon>
        <taxon>Pseudomonadati</taxon>
        <taxon>Pseudomonadota</taxon>
        <taxon>Alphaproteobacteria</taxon>
        <taxon>Rhodobacterales</taxon>
        <taxon>Paracoccaceae</taxon>
        <taxon>Pseudooceanicola</taxon>
    </lineage>
</organism>
<dbReference type="Gene3D" id="3.90.1530.30">
    <property type="match status" value="1"/>
</dbReference>
<dbReference type="SUPFAM" id="SSF110849">
    <property type="entry name" value="ParB/Sulfiredoxin"/>
    <property type="match status" value="1"/>
</dbReference>
<dbReference type="GO" id="GO:0005694">
    <property type="term" value="C:chromosome"/>
    <property type="evidence" value="ECO:0007669"/>
    <property type="project" value="TreeGrafter"/>
</dbReference>
<dbReference type="SMART" id="SM00470">
    <property type="entry name" value="ParB"/>
    <property type="match status" value="1"/>
</dbReference>
<dbReference type="NCBIfam" id="TIGR00180">
    <property type="entry name" value="parB_part"/>
    <property type="match status" value="1"/>
</dbReference>
<name>A0A1X6YYC1_9RHOB</name>
<dbReference type="InterPro" id="IPR003115">
    <property type="entry name" value="ParB_N"/>
</dbReference>
<protein>
    <submittedName>
        <fullName evidence="4">Nucleoid occlusion protein</fullName>
    </submittedName>
</protein>
<feature type="region of interest" description="Disordered" evidence="2">
    <location>
        <begin position="364"/>
        <end position="383"/>
    </location>
</feature>
<reference evidence="5" key="1">
    <citation type="submission" date="2017-03" db="EMBL/GenBank/DDBJ databases">
        <authorList>
            <person name="Rodrigo-Torres L."/>
            <person name="Arahal R.D."/>
            <person name="Lucena T."/>
        </authorList>
    </citation>
    <scope>NUCLEOTIDE SEQUENCE [LARGE SCALE GENOMIC DNA]</scope>
    <source>
        <strain evidence="5">CECT 7751</strain>
    </source>
</reference>
<proteinExistence type="inferred from homology"/>
<dbReference type="GO" id="GO:0003677">
    <property type="term" value="F:DNA binding"/>
    <property type="evidence" value="ECO:0007669"/>
    <property type="project" value="InterPro"/>
</dbReference>
<dbReference type="GO" id="GO:0007059">
    <property type="term" value="P:chromosome segregation"/>
    <property type="evidence" value="ECO:0007669"/>
    <property type="project" value="TreeGrafter"/>
</dbReference>
<evidence type="ECO:0000313" key="5">
    <source>
        <dbReference type="Proteomes" id="UP000193963"/>
    </source>
</evidence>
<evidence type="ECO:0000256" key="2">
    <source>
        <dbReference type="SAM" id="MobiDB-lite"/>
    </source>
</evidence>
<dbReference type="InterPro" id="IPR050336">
    <property type="entry name" value="Chromosome_partition/occlusion"/>
</dbReference>
<gene>
    <name evidence="4" type="primary">noc_1</name>
    <name evidence="4" type="ORF">PSM7751_01430</name>
</gene>
<dbReference type="InterPro" id="IPR041468">
    <property type="entry name" value="HTH_ParB/Spo0J"/>
</dbReference>
<dbReference type="AlphaFoldDB" id="A0A1X6YYC1"/>
<dbReference type="InterPro" id="IPR004437">
    <property type="entry name" value="ParB/RepB/Spo0J"/>
</dbReference>
<dbReference type="Pfam" id="PF02195">
    <property type="entry name" value="ParB_N"/>
    <property type="match status" value="1"/>
</dbReference>
<dbReference type="Pfam" id="PF17762">
    <property type="entry name" value="HTH_ParB"/>
    <property type="match status" value="1"/>
</dbReference>
<dbReference type="PANTHER" id="PTHR33375">
    <property type="entry name" value="CHROMOSOME-PARTITIONING PROTEIN PARB-RELATED"/>
    <property type="match status" value="1"/>
</dbReference>
<dbReference type="Gene3D" id="1.10.10.2830">
    <property type="match status" value="1"/>
</dbReference>
<dbReference type="RefSeq" id="WP_085887329.1">
    <property type="nucleotide sequence ID" value="NZ_FWFN01000003.1"/>
</dbReference>